<evidence type="ECO:0000256" key="1">
    <source>
        <dbReference type="SAM" id="MobiDB-lite"/>
    </source>
</evidence>
<organism evidence="2 3">
    <name type="scientific">Elysia chlorotica</name>
    <name type="common">Eastern emerald elysia</name>
    <name type="synonym">Sea slug</name>
    <dbReference type="NCBI Taxonomy" id="188477"/>
    <lineage>
        <taxon>Eukaryota</taxon>
        <taxon>Metazoa</taxon>
        <taxon>Spiralia</taxon>
        <taxon>Lophotrochozoa</taxon>
        <taxon>Mollusca</taxon>
        <taxon>Gastropoda</taxon>
        <taxon>Heterobranchia</taxon>
        <taxon>Euthyneura</taxon>
        <taxon>Panpulmonata</taxon>
        <taxon>Sacoglossa</taxon>
        <taxon>Placobranchoidea</taxon>
        <taxon>Plakobranchidae</taxon>
        <taxon>Elysia</taxon>
    </lineage>
</organism>
<protein>
    <submittedName>
        <fullName evidence="2">Uncharacterized protein</fullName>
    </submittedName>
</protein>
<keyword evidence="3" id="KW-1185">Reference proteome</keyword>
<feature type="region of interest" description="Disordered" evidence="1">
    <location>
        <begin position="116"/>
        <end position="139"/>
    </location>
</feature>
<feature type="compositionally biased region" description="Polar residues" evidence="1">
    <location>
        <begin position="122"/>
        <end position="131"/>
    </location>
</feature>
<gene>
    <name evidence="2" type="ORF">EGW08_017160</name>
</gene>
<proteinExistence type="predicted"/>
<reference evidence="2 3" key="1">
    <citation type="submission" date="2019-01" db="EMBL/GenBank/DDBJ databases">
        <title>A draft genome assembly of the solar-powered sea slug Elysia chlorotica.</title>
        <authorList>
            <person name="Cai H."/>
            <person name="Li Q."/>
            <person name="Fang X."/>
            <person name="Li J."/>
            <person name="Curtis N.E."/>
            <person name="Altenburger A."/>
            <person name="Shibata T."/>
            <person name="Feng M."/>
            <person name="Maeda T."/>
            <person name="Schwartz J.A."/>
            <person name="Shigenobu S."/>
            <person name="Lundholm N."/>
            <person name="Nishiyama T."/>
            <person name="Yang H."/>
            <person name="Hasebe M."/>
            <person name="Li S."/>
            <person name="Pierce S.K."/>
            <person name="Wang J."/>
        </authorList>
    </citation>
    <scope>NUCLEOTIDE SEQUENCE [LARGE SCALE GENOMIC DNA]</scope>
    <source>
        <strain evidence="2">EC2010</strain>
        <tissue evidence="2">Whole organism of an adult</tissue>
    </source>
</reference>
<evidence type="ECO:0000313" key="3">
    <source>
        <dbReference type="Proteomes" id="UP000271974"/>
    </source>
</evidence>
<accession>A0A3S1B970</accession>
<dbReference type="AlphaFoldDB" id="A0A3S1B970"/>
<dbReference type="Proteomes" id="UP000271974">
    <property type="component" value="Unassembled WGS sequence"/>
</dbReference>
<evidence type="ECO:0000313" key="2">
    <source>
        <dbReference type="EMBL" id="RUS75083.1"/>
    </source>
</evidence>
<dbReference type="EMBL" id="RQTK01000773">
    <property type="protein sequence ID" value="RUS75083.1"/>
    <property type="molecule type" value="Genomic_DNA"/>
</dbReference>
<name>A0A3S1B970_ELYCH</name>
<comment type="caution">
    <text evidence="2">The sequence shown here is derived from an EMBL/GenBank/DDBJ whole genome shotgun (WGS) entry which is preliminary data.</text>
</comment>
<dbReference type="OrthoDB" id="10021598at2759"/>
<sequence>MAPTDVSHNTSHSSFKYANGQKKVLPPHVEEVLHAQPASALRQVFMSLAVYACERYCCACLYSLWSSFPEPEVLHAQPASALRQVSMSLAVYADSESPRASSTAPRTRRPMMLREWEEPESSGKQHSTTDTAPHDVATVNKPTFGRARRATQHSSQVECDSRYLKLFEIIDSNPHGKIVFTNVMGIEGHKGKFKIGKGFVIDLLCRSSSPTQENTFFLLGDNRSLLECADFSGLKWKLEDLDISLEMRTLLFSLA</sequence>